<organism evidence="4 5">
    <name type="scientific">Cohnella nanjingensis</name>
    <dbReference type="NCBI Taxonomy" id="1387779"/>
    <lineage>
        <taxon>Bacteria</taxon>
        <taxon>Bacillati</taxon>
        <taxon>Bacillota</taxon>
        <taxon>Bacilli</taxon>
        <taxon>Bacillales</taxon>
        <taxon>Paenibacillaceae</taxon>
        <taxon>Cohnella</taxon>
    </lineage>
</organism>
<keyword evidence="1" id="KW-0863">Zinc-finger</keyword>
<sequence length="134" mass="15072">MKLKDFEKFVLPGILKRGEEYYVEGHVVDIEEVDKGCYQAEVEGSENYEVEVRIGSRGDIQSMACDCPYDQEAFCKHQVAVLLEIRSMLDVLKAKTDSAPKGKASQPKKKLADQLKALSKEPAISVESRSFKRT</sequence>
<keyword evidence="5" id="KW-1185">Reference proteome</keyword>
<name>A0A7X0RRA1_9BACL</name>
<dbReference type="GO" id="GO:0008270">
    <property type="term" value="F:zinc ion binding"/>
    <property type="evidence" value="ECO:0007669"/>
    <property type="project" value="UniProtKB-KW"/>
</dbReference>
<evidence type="ECO:0000313" key="5">
    <source>
        <dbReference type="Proteomes" id="UP000547209"/>
    </source>
</evidence>
<comment type="caution">
    <text evidence="4">The sequence shown here is derived from an EMBL/GenBank/DDBJ whole genome shotgun (WGS) entry which is preliminary data.</text>
</comment>
<dbReference type="Proteomes" id="UP000547209">
    <property type="component" value="Unassembled WGS sequence"/>
</dbReference>
<accession>A0A7X0RRA1</accession>
<protein>
    <recommendedName>
        <fullName evidence="3">SWIM-type domain-containing protein</fullName>
    </recommendedName>
</protein>
<reference evidence="4 5" key="1">
    <citation type="submission" date="2020-08" db="EMBL/GenBank/DDBJ databases">
        <title>Cohnella phylogeny.</title>
        <authorList>
            <person name="Dunlap C."/>
        </authorList>
    </citation>
    <scope>NUCLEOTIDE SEQUENCE [LARGE SCALE GENOMIC DNA]</scope>
    <source>
        <strain evidence="4 5">DSM 28246</strain>
    </source>
</reference>
<dbReference type="AlphaFoldDB" id="A0A7X0RRA1"/>
<gene>
    <name evidence="4" type="ORF">H7C19_16150</name>
</gene>
<feature type="region of interest" description="Disordered" evidence="2">
    <location>
        <begin position="96"/>
        <end position="116"/>
    </location>
</feature>
<keyword evidence="1" id="KW-0479">Metal-binding</keyword>
<evidence type="ECO:0000313" key="4">
    <source>
        <dbReference type="EMBL" id="MBB6672213.1"/>
    </source>
</evidence>
<evidence type="ECO:0000259" key="3">
    <source>
        <dbReference type="PROSITE" id="PS50966"/>
    </source>
</evidence>
<feature type="domain" description="SWIM-type" evidence="3">
    <location>
        <begin position="50"/>
        <end position="86"/>
    </location>
</feature>
<keyword evidence="1" id="KW-0862">Zinc</keyword>
<dbReference type="InterPro" id="IPR007527">
    <property type="entry name" value="Znf_SWIM"/>
</dbReference>
<dbReference type="PROSITE" id="PS50966">
    <property type="entry name" value="ZF_SWIM"/>
    <property type="match status" value="1"/>
</dbReference>
<evidence type="ECO:0000256" key="2">
    <source>
        <dbReference type="SAM" id="MobiDB-lite"/>
    </source>
</evidence>
<dbReference type="RefSeq" id="WP_185143681.1">
    <property type="nucleotide sequence ID" value="NZ_JACJVP010000025.1"/>
</dbReference>
<proteinExistence type="predicted"/>
<dbReference type="EMBL" id="JACJVP010000025">
    <property type="protein sequence ID" value="MBB6672213.1"/>
    <property type="molecule type" value="Genomic_DNA"/>
</dbReference>
<evidence type="ECO:0000256" key="1">
    <source>
        <dbReference type="PROSITE-ProRule" id="PRU00325"/>
    </source>
</evidence>